<keyword evidence="3 7" id="KW-0472">Membrane</keyword>
<evidence type="ECO:0000256" key="2">
    <source>
        <dbReference type="ARBA" id="ARBA00022729"/>
    </source>
</evidence>
<keyword evidence="5" id="KW-0998">Cell outer membrane</keyword>
<comment type="subcellular location">
    <subcellularLocation>
        <location evidence="1">Cell outer membrane</location>
        <topology evidence="1">Lipid-anchor</topology>
    </subcellularLocation>
</comment>
<protein>
    <submittedName>
        <fullName evidence="8">Lipoprotein</fullName>
    </submittedName>
</protein>
<evidence type="ECO:0000256" key="7">
    <source>
        <dbReference type="SAM" id="Phobius"/>
    </source>
</evidence>
<sequence>MKFRIVHLCYPIAFLNPDAIIGGIETIITMYKMKKTVTALLMLGVMTLVGCGQTGPLYLPAKPQPTNEQPQPVNDQ</sequence>
<comment type="caution">
    <text evidence="8">The sequence shown here is derived from an EMBL/GenBank/DDBJ whole genome shotgun (WGS) entry which is preliminary data.</text>
</comment>
<gene>
    <name evidence="8" type="ORF">LNL84_18185</name>
</gene>
<keyword evidence="9" id="KW-1185">Reference proteome</keyword>
<dbReference type="NCBIfam" id="NF047847">
    <property type="entry name" value="SS_mature_LptM"/>
    <property type="match status" value="1"/>
</dbReference>
<organism evidence="8 9">
    <name type="scientific">Vibrio gelatinilyticus</name>
    <dbReference type="NCBI Taxonomy" id="2893468"/>
    <lineage>
        <taxon>Bacteria</taxon>
        <taxon>Pseudomonadati</taxon>
        <taxon>Pseudomonadota</taxon>
        <taxon>Gammaproteobacteria</taxon>
        <taxon>Vibrionales</taxon>
        <taxon>Vibrionaceae</taxon>
        <taxon>Vibrio</taxon>
    </lineage>
</organism>
<evidence type="ECO:0000256" key="4">
    <source>
        <dbReference type="ARBA" id="ARBA00023139"/>
    </source>
</evidence>
<accession>A0A9X2AX81</accession>
<keyword evidence="4" id="KW-0564">Palmitate</keyword>
<keyword evidence="2" id="KW-0732">Signal</keyword>
<reference evidence="8" key="1">
    <citation type="submission" date="2021-11" db="EMBL/GenBank/DDBJ databases">
        <title>Vibrio ZSDE26 sp. nov. and Vibrio ZSDZ34 sp. nov., isolated from coastal seawater in Qingdao.</title>
        <authorList>
            <person name="Zhang P."/>
        </authorList>
    </citation>
    <scope>NUCLEOTIDE SEQUENCE</scope>
    <source>
        <strain evidence="8">ZSDZ34</strain>
    </source>
</reference>
<name>A0A9X2AX81_9VIBR</name>
<keyword evidence="7" id="KW-1133">Transmembrane helix</keyword>
<feature type="transmembrane region" description="Helical" evidence="7">
    <location>
        <begin position="37"/>
        <end position="59"/>
    </location>
</feature>
<evidence type="ECO:0000256" key="3">
    <source>
        <dbReference type="ARBA" id="ARBA00023136"/>
    </source>
</evidence>
<evidence type="ECO:0000256" key="1">
    <source>
        <dbReference type="ARBA" id="ARBA00004459"/>
    </source>
</evidence>
<dbReference type="EMBL" id="JAJNNZ010000021">
    <property type="protein sequence ID" value="MCJ2378744.1"/>
    <property type="molecule type" value="Genomic_DNA"/>
</dbReference>
<evidence type="ECO:0000256" key="6">
    <source>
        <dbReference type="ARBA" id="ARBA00023288"/>
    </source>
</evidence>
<dbReference type="AlphaFoldDB" id="A0A9X2AX81"/>
<keyword evidence="7" id="KW-0812">Transmembrane</keyword>
<evidence type="ECO:0000313" key="8">
    <source>
        <dbReference type="EMBL" id="MCJ2378744.1"/>
    </source>
</evidence>
<dbReference type="InterPro" id="IPR032831">
    <property type="entry name" value="LptM_cons"/>
</dbReference>
<proteinExistence type="predicted"/>
<keyword evidence="6 8" id="KW-0449">Lipoprotein</keyword>
<dbReference type="Proteomes" id="UP001139488">
    <property type="component" value="Unassembled WGS sequence"/>
</dbReference>
<evidence type="ECO:0000313" key="9">
    <source>
        <dbReference type="Proteomes" id="UP001139488"/>
    </source>
</evidence>
<evidence type="ECO:0000256" key="5">
    <source>
        <dbReference type="ARBA" id="ARBA00023237"/>
    </source>
</evidence>